<proteinExistence type="inferred from homology"/>
<dbReference type="Pfam" id="PF02545">
    <property type="entry name" value="Maf"/>
    <property type="match status" value="1"/>
</dbReference>
<evidence type="ECO:0000256" key="1">
    <source>
        <dbReference type="ARBA" id="ARBA00001968"/>
    </source>
</evidence>
<dbReference type="HAMAP" id="MF_00528">
    <property type="entry name" value="Maf"/>
    <property type="match status" value="1"/>
</dbReference>
<dbReference type="SUPFAM" id="SSF52972">
    <property type="entry name" value="ITPase-like"/>
    <property type="match status" value="1"/>
</dbReference>
<evidence type="ECO:0000313" key="5">
    <source>
        <dbReference type="Proteomes" id="UP001451571"/>
    </source>
</evidence>
<dbReference type="PIRSF" id="PIRSF006305">
    <property type="entry name" value="Maf"/>
    <property type="match status" value="1"/>
</dbReference>
<dbReference type="PANTHER" id="PTHR43213">
    <property type="entry name" value="BIFUNCTIONAL DTTP/UTP PYROPHOSPHATASE/METHYLTRANSFERASE PROTEIN-RELATED"/>
    <property type="match status" value="1"/>
</dbReference>
<dbReference type="EMBL" id="CP146256">
    <property type="protein sequence ID" value="XAH72752.1"/>
    <property type="molecule type" value="Genomic_DNA"/>
</dbReference>
<evidence type="ECO:0000256" key="2">
    <source>
        <dbReference type="ARBA" id="ARBA00022801"/>
    </source>
</evidence>
<dbReference type="PANTHER" id="PTHR43213:SF5">
    <property type="entry name" value="BIFUNCTIONAL DTTP_UTP PYROPHOSPHATASE_METHYLTRANSFERASE PROTEIN-RELATED"/>
    <property type="match status" value="1"/>
</dbReference>
<dbReference type="GO" id="GO:0016787">
    <property type="term" value="F:hydrolase activity"/>
    <property type="evidence" value="ECO:0007669"/>
    <property type="project" value="UniProtKB-KW"/>
</dbReference>
<keyword evidence="3" id="KW-0963">Cytoplasm</keyword>
<comment type="cofactor">
    <cofactor evidence="1 3">
        <name>a divalent metal cation</name>
        <dbReference type="ChEBI" id="CHEBI:60240"/>
    </cofactor>
</comment>
<evidence type="ECO:0000256" key="3">
    <source>
        <dbReference type="HAMAP-Rule" id="MF_00528"/>
    </source>
</evidence>
<dbReference type="Proteomes" id="UP001451571">
    <property type="component" value="Chromosome"/>
</dbReference>
<protein>
    <recommendedName>
        <fullName evidence="3">dTTP/UTP pyrophosphatase</fullName>
        <shortName evidence="3">dTTPase/UTPase</shortName>
        <ecNumber evidence="3">3.6.1.9</ecNumber>
    </recommendedName>
    <alternativeName>
        <fullName evidence="3">Nucleoside triphosphate pyrophosphatase</fullName>
    </alternativeName>
    <alternativeName>
        <fullName evidence="3">Nucleotide pyrophosphatase</fullName>
        <shortName evidence="3">Nucleotide PPase</shortName>
    </alternativeName>
</protein>
<comment type="catalytic activity">
    <reaction evidence="3">
        <text>dTTP + H2O = dTMP + diphosphate + H(+)</text>
        <dbReference type="Rhea" id="RHEA:28534"/>
        <dbReference type="ChEBI" id="CHEBI:15377"/>
        <dbReference type="ChEBI" id="CHEBI:15378"/>
        <dbReference type="ChEBI" id="CHEBI:33019"/>
        <dbReference type="ChEBI" id="CHEBI:37568"/>
        <dbReference type="ChEBI" id="CHEBI:63528"/>
        <dbReference type="EC" id="3.6.1.9"/>
    </reaction>
</comment>
<organism evidence="4 5">
    <name type="scientific">Kineothrix sedimenti</name>
    <dbReference type="NCBI Taxonomy" id="3123317"/>
    <lineage>
        <taxon>Bacteria</taxon>
        <taxon>Bacillati</taxon>
        <taxon>Bacillota</taxon>
        <taxon>Clostridia</taxon>
        <taxon>Lachnospirales</taxon>
        <taxon>Lachnospiraceae</taxon>
        <taxon>Kineothrix</taxon>
    </lineage>
</organism>
<feature type="active site" description="Proton acceptor" evidence="3">
    <location>
        <position position="73"/>
    </location>
</feature>
<dbReference type="RefSeq" id="WP_342756366.1">
    <property type="nucleotide sequence ID" value="NZ_CP146256.1"/>
</dbReference>
<comment type="subcellular location">
    <subcellularLocation>
        <location evidence="3">Cytoplasm</location>
    </subcellularLocation>
</comment>
<feature type="site" description="Important for substrate specificity" evidence="3">
    <location>
        <position position="12"/>
    </location>
</feature>
<dbReference type="NCBIfam" id="TIGR00172">
    <property type="entry name" value="maf"/>
    <property type="match status" value="1"/>
</dbReference>
<name>A0ABZ3ERA9_9FIRM</name>
<keyword evidence="2 3" id="KW-0378">Hydrolase</keyword>
<dbReference type="EC" id="3.6.1.9" evidence="3"/>
<dbReference type="Gene3D" id="3.90.950.10">
    <property type="match status" value="1"/>
</dbReference>
<reference evidence="4 5" key="1">
    <citation type="submission" date="2024-02" db="EMBL/GenBank/DDBJ databases">
        <title>Bacterial strain from lacustrine sediment.</title>
        <authorList>
            <person name="Petit C."/>
            <person name="Fadhlaoui K."/>
        </authorList>
    </citation>
    <scope>NUCLEOTIDE SEQUENCE [LARGE SCALE GENOMIC DNA]</scope>
    <source>
        <strain evidence="4 5">IPX-CK</strain>
    </source>
</reference>
<gene>
    <name evidence="4" type="ORF">V6984_14695</name>
</gene>
<comment type="catalytic activity">
    <reaction evidence="3">
        <text>UTP + H2O = UMP + diphosphate + H(+)</text>
        <dbReference type="Rhea" id="RHEA:29395"/>
        <dbReference type="ChEBI" id="CHEBI:15377"/>
        <dbReference type="ChEBI" id="CHEBI:15378"/>
        <dbReference type="ChEBI" id="CHEBI:33019"/>
        <dbReference type="ChEBI" id="CHEBI:46398"/>
        <dbReference type="ChEBI" id="CHEBI:57865"/>
        <dbReference type="EC" id="3.6.1.9"/>
    </reaction>
</comment>
<dbReference type="InterPro" id="IPR003697">
    <property type="entry name" value="Maf-like"/>
</dbReference>
<comment type="similarity">
    <text evidence="3">Belongs to the Maf family. YhdE subfamily.</text>
</comment>
<keyword evidence="5" id="KW-1185">Reference proteome</keyword>
<comment type="caution">
    <text evidence="3">Lacks conserved residue(s) required for the propagation of feature annotation.</text>
</comment>
<dbReference type="InterPro" id="IPR029001">
    <property type="entry name" value="ITPase-like_fam"/>
</dbReference>
<keyword evidence="3" id="KW-0546">Nucleotide metabolism</keyword>
<comment type="function">
    <text evidence="3">Nucleoside triphosphate pyrophosphatase that hydrolyzes dTTP and UTP. May have a dual role in cell division arrest and in preventing the incorporation of modified nucleotides into cellular nucleic acids.</text>
</comment>
<feature type="site" description="Important for substrate specificity" evidence="3">
    <location>
        <position position="74"/>
    </location>
</feature>
<sequence length="196" mass="21989">MNRIILASASPRRKELLKQIGIEYEVIPCQKEEKMTKSLPYEIVQELSYQKAEEVCSLLTKQGEEAFTVIGADTVVSFMDMVMGKPKSGEDACEMLNRLQGNVHQVYTGVTICSKERNEPAIFYTFYEKTDVSMYPMSSEEVCAYVESGEPMDKAGAYGIQGRCAAYIQGICGDYNNVVGLPVGRLYQEMKTRNLL</sequence>
<dbReference type="CDD" id="cd00555">
    <property type="entry name" value="Maf"/>
    <property type="match status" value="1"/>
</dbReference>
<accession>A0ABZ3ERA9</accession>
<feature type="site" description="Important for substrate specificity" evidence="3">
    <location>
        <position position="161"/>
    </location>
</feature>
<evidence type="ECO:0000313" key="4">
    <source>
        <dbReference type="EMBL" id="XAH72752.1"/>
    </source>
</evidence>